<comment type="similarity">
    <text evidence="4">Belongs to the CDS family.</text>
</comment>
<evidence type="ECO:0000256" key="1">
    <source>
        <dbReference type="ARBA" id="ARBA00004141"/>
    </source>
</evidence>
<dbReference type="AlphaFoldDB" id="A0AAN8HBX7"/>
<accession>A0AAN8HBX7</accession>
<evidence type="ECO:0000256" key="5">
    <source>
        <dbReference type="ARBA" id="ARBA00012487"/>
    </source>
</evidence>
<evidence type="ECO:0000256" key="11">
    <source>
        <dbReference type="ARBA" id="ARBA00023098"/>
    </source>
</evidence>
<comment type="pathway">
    <text evidence="2">Phospholipid metabolism; CDP-diacylglycerol biosynthesis; CDP-diacylglycerol from sn-glycerol 3-phosphate: step 3/3.</text>
</comment>
<evidence type="ECO:0000256" key="3">
    <source>
        <dbReference type="ARBA" id="ARBA00005189"/>
    </source>
</evidence>
<dbReference type="Proteomes" id="UP001335648">
    <property type="component" value="Unassembled WGS sequence"/>
</dbReference>
<keyword evidence="13" id="KW-0594">Phospholipid biosynthesis</keyword>
<proteinExistence type="inferred from homology"/>
<dbReference type="EMBL" id="JAULUE010002048">
    <property type="protein sequence ID" value="KAK5910369.1"/>
    <property type="molecule type" value="Genomic_DNA"/>
</dbReference>
<evidence type="ECO:0000256" key="10">
    <source>
        <dbReference type="ARBA" id="ARBA00022989"/>
    </source>
</evidence>
<evidence type="ECO:0000313" key="17">
    <source>
        <dbReference type="Proteomes" id="UP001335648"/>
    </source>
</evidence>
<dbReference type="GO" id="GO:0005789">
    <property type="term" value="C:endoplasmic reticulum membrane"/>
    <property type="evidence" value="ECO:0007669"/>
    <property type="project" value="TreeGrafter"/>
</dbReference>
<evidence type="ECO:0000256" key="14">
    <source>
        <dbReference type="ARBA" id="ARBA00023264"/>
    </source>
</evidence>
<keyword evidence="11" id="KW-0443">Lipid metabolism</keyword>
<name>A0AAN8HBX7_9TELE</name>
<dbReference type="GO" id="GO:0004605">
    <property type="term" value="F:phosphatidate cytidylyltransferase activity"/>
    <property type="evidence" value="ECO:0007669"/>
    <property type="project" value="UniProtKB-EC"/>
</dbReference>
<evidence type="ECO:0000256" key="9">
    <source>
        <dbReference type="ARBA" id="ARBA00022695"/>
    </source>
</evidence>
<keyword evidence="8 15" id="KW-0812">Transmembrane</keyword>
<comment type="caution">
    <text evidence="16">The sequence shown here is derived from an EMBL/GenBank/DDBJ whole genome shotgun (WGS) entry which is preliminary data.</text>
</comment>
<evidence type="ECO:0000256" key="6">
    <source>
        <dbReference type="ARBA" id="ARBA00022516"/>
    </source>
</evidence>
<comment type="pathway">
    <text evidence="3">Lipid metabolism.</text>
</comment>
<evidence type="ECO:0000256" key="13">
    <source>
        <dbReference type="ARBA" id="ARBA00023209"/>
    </source>
</evidence>
<evidence type="ECO:0000256" key="15">
    <source>
        <dbReference type="SAM" id="Phobius"/>
    </source>
</evidence>
<dbReference type="GO" id="GO:0008654">
    <property type="term" value="P:phospholipid biosynthetic process"/>
    <property type="evidence" value="ECO:0007669"/>
    <property type="project" value="UniProtKB-KW"/>
</dbReference>
<reference evidence="16 17" key="1">
    <citation type="journal article" date="2023" name="Mol. Biol. Evol.">
        <title>Genomics of Secondarily Temperate Adaptation in the Only Non-Antarctic Icefish.</title>
        <authorList>
            <person name="Rivera-Colon A.G."/>
            <person name="Rayamajhi N."/>
            <person name="Minhas B.F."/>
            <person name="Madrigal G."/>
            <person name="Bilyk K.T."/>
            <person name="Yoon V."/>
            <person name="Hune M."/>
            <person name="Gregory S."/>
            <person name="Cheng C.H.C."/>
            <person name="Catchen J.M."/>
        </authorList>
    </citation>
    <scope>NUCLEOTIDE SEQUENCE [LARGE SCALE GENOMIC DNA]</scope>
    <source>
        <strain evidence="16">JC2023a</strain>
    </source>
</reference>
<evidence type="ECO:0000256" key="4">
    <source>
        <dbReference type="ARBA" id="ARBA00010185"/>
    </source>
</evidence>
<comment type="subcellular location">
    <subcellularLocation>
        <location evidence="1">Membrane</location>
        <topology evidence="1">Multi-pass membrane protein</topology>
    </subcellularLocation>
</comment>
<organism evidence="16 17">
    <name type="scientific">Champsocephalus esox</name>
    <name type="common">pike icefish</name>
    <dbReference type="NCBI Taxonomy" id="159716"/>
    <lineage>
        <taxon>Eukaryota</taxon>
        <taxon>Metazoa</taxon>
        <taxon>Chordata</taxon>
        <taxon>Craniata</taxon>
        <taxon>Vertebrata</taxon>
        <taxon>Euteleostomi</taxon>
        <taxon>Actinopterygii</taxon>
        <taxon>Neopterygii</taxon>
        <taxon>Teleostei</taxon>
        <taxon>Neoteleostei</taxon>
        <taxon>Acanthomorphata</taxon>
        <taxon>Eupercaria</taxon>
        <taxon>Perciformes</taxon>
        <taxon>Notothenioidei</taxon>
        <taxon>Channichthyidae</taxon>
        <taxon>Champsocephalus</taxon>
    </lineage>
</organism>
<evidence type="ECO:0000256" key="7">
    <source>
        <dbReference type="ARBA" id="ARBA00022679"/>
    </source>
</evidence>
<sequence>MRLYPFQIHSIALSSFASIMGPMGPFGGFFASGFERAFKIKDFANTIPGLWWHYGPVRLPVPHGHIC</sequence>
<protein>
    <recommendedName>
        <fullName evidence="5">phosphatidate cytidylyltransferase</fullName>
        <ecNumber evidence="5">2.7.7.41</ecNumber>
    </recommendedName>
</protein>
<keyword evidence="7" id="KW-0808">Transferase</keyword>
<dbReference type="PANTHER" id="PTHR13773:SF4">
    <property type="entry name" value="PHOSPHATIDATE CYTIDYLYLTRANSFERASE 2"/>
    <property type="match status" value="1"/>
</dbReference>
<dbReference type="EC" id="2.7.7.41" evidence="5"/>
<evidence type="ECO:0000313" key="16">
    <source>
        <dbReference type="EMBL" id="KAK5910369.1"/>
    </source>
</evidence>
<keyword evidence="6" id="KW-0444">Lipid biosynthesis</keyword>
<dbReference type="InterPro" id="IPR016720">
    <property type="entry name" value="PC_Trfase_euk"/>
</dbReference>
<gene>
    <name evidence="16" type="ORF">CesoFtcFv8_004209</name>
</gene>
<keyword evidence="17" id="KW-1185">Reference proteome</keyword>
<evidence type="ECO:0000256" key="8">
    <source>
        <dbReference type="ARBA" id="ARBA00022692"/>
    </source>
</evidence>
<keyword evidence="14" id="KW-1208">Phospholipid metabolism</keyword>
<feature type="transmembrane region" description="Helical" evidence="15">
    <location>
        <begin position="6"/>
        <end position="31"/>
    </location>
</feature>
<dbReference type="Pfam" id="PF01148">
    <property type="entry name" value="CTP_transf_1"/>
    <property type="match status" value="1"/>
</dbReference>
<dbReference type="PANTHER" id="PTHR13773">
    <property type="entry name" value="PHOSPHATIDATE CYTIDYLYLTRANSFERASE"/>
    <property type="match status" value="1"/>
</dbReference>
<keyword evidence="10 15" id="KW-1133">Transmembrane helix</keyword>
<evidence type="ECO:0000256" key="2">
    <source>
        <dbReference type="ARBA" id="ARBA00005119"/>
    </source>
</evidence>
<keyword evidence="12 15" id="KW-0472">Membrane</keyword>
<evidence type="ECO:0000256" key="12">
    <source>
        <dbReference type="ARBA" id="ARBA00023136"/>
    </source>
</evidence>
<keyword evidence="9" id="KW-0548">Nucleotidyltransferase</keyword>